<dbReference type="InterPro" id="IPR029052">
    <property type="entry name" value="Metallo-depent_PP-like"/>
</dbReference>
<accession>A0A8J3JVE8</accession>
<dbReference type="InterPro" id="IPR018946">
    <property type="entry name" value="PhoD-like_MPP"/>
</dbReference>
<evidence type="ECO:0000259" key="1">
    <source>
        <dbReference type="Pfam" id="PF09423"/>
    </source>
</evidence>
<feature type="domain" description="PhoD-like phosphatase metallophosphatase" evidence="1">
    <location>
        <begin position="136"/>
        <end position="275"/>
    </location>
</feature>
<dbReference type="PANTHER" id="PTHR37031:SF2">
    <property type="entry name" value="PHOD-LIKE PHOSPHATASE METALLOPHOSPHATASE DOMAIN-CONTAINING PROTEIN"/>
    <property type="match status" value="1"/>
</dbReference>
<dbReference type="PANTHER" id="PTHR37031">
    <property type="entry name" value="METALLOPHOSPHATASE BINDING DOMAIN PROTEIN"/>
    <property type="match status" value="1"/>
</dbReference>
<dbReference type="InterPro" id="IPR038607">
    <property type="entry name" value="PhoD-like_sf"/>
</dbReference>
<keyword evidence="4" id="KW-1185">Reference proteome</keyword>
<evidence type="ECO:0000259" key="2">
    <source>
        <dbReference type="Pfam" id="PF25077"/>
    </source>
</evidence>
<reference evidence="3 4" key="1">
    <citation type="submission" date="2021-01" db="EMBL/GenBank/DDBJ databases">
        <title>Whole genome shotgun sequence of Catellatospora bangladeshensis NBRC 107357.</title>
        <authorList>
            <person name="Komaki H."/>
            <person name="Tamura T."/>
        </authorList>
    </citation>
    <scope>NUCLEOTIDE SEQUENCE [LARGE SCALE GENOMIC DNA]</scope>
    <source>
        <strain evidence="3 4">NBRC 107357</strain>
    </source>
</reference>
<organism evidence="3 4">
    <name type="scientific">Catellatospora bangladeshensis</name>
    <dbReference type="NCBI Taxonomy" id="310355"/>
    <lineage>
        <taxon>Bacteria</taxon>
        <taxon>Bacillati</taxon>
        <taxon>Actinomycetota</taxon>
        <taxon>Actinomycetes</taxon>
        <taxon>Micromonosporales</taxon>
        <taxon>Micromonosporaceae</taxon>
        <taxon>Catellatospora</taxon>
    </lineage>
</organism>
<name>A0A8J3JVE8_9ACTN</name>
<dbReference type="EMBL" id="BONF01000031">
    <property type="protein sequence ID" value="GIF83829.1"/>
    <property type="molecule type" value="Genomic_DNA"/>
</dbReference>
<evidence type="ECO:0000313" key="3">
    <source>
        <dbReference type="EMBL" id="GIF83829.1"/>
    </source>
</evidence>
<dbReference type="CDD" id="cd07389">
    <property type="entry name" value="MPP_PhoD"/>
    <property type="match status" value="1"/>
</dbReference>
<dbReference type="Pfam" id="PF25077">
    <property type="entry name" value="DUF7800"/>
    <property type="match status" value="1"/>
</dbReference>
<feature type="domain" description="DUF7800" evidence="2">
    <location>
        <begin position="1"/>
        <end position="82"/>
    </location>
</feature>
<dbReference type="Proteomes" id="UP000601223">
    <property type="component" value="Unassembled WGS sequence"/>
</dbReference>
<dbReference type="AlphaFoldDB" id="A0A8J3JVE8"/>
<gene>
    <name evidence="3" type="ORF">Cba03nite_51780</name>
</gene>
<evidence type="ECO:0000313" key="4">
    <source>
        <dbReference type="Proteomes" id="UP000601223"/>
    </source>
</evidence>
<proteinExistence type="predicted"/>
<dbReference type="SUPFAM" id="SSF56300">
    <property type="entry name" value="Metallo-dependent phosphatases"/>
    <property type="match status" value="1"/>
</dbReference>
<sequence>MATLLLGPLLRRVDGDQAVIWVQTDQPARVTVRAAEHTVTSDTFEAFGVHLGLVVLSRLPVGAHAYAVELDGAPVWPLPEYPPSVITIRDPGDPDAVITFGSCREACTRTHAAAGHDPDALEALGQRLLDAARAGQARLPDLLALIGDQIYADNLSAPTTGWLAGRERPAQAPPDHVVTFAEYVHLYHESWTEPPVRWLLSTVPSVMIFDDHEIMDDWNSSAGWLESVRAQPWWAERIVAGLASYWLFQHLGNLTPVQLDTDPVWRRIRAGEDATAVLTAFAERVSVPAGPDLYPWGCVVDVGRTRLILLDCRGNRVLDGPERRMWPQEHWDALAEQTRADCDHLVLACSLPWLLAPAVHHGEAVIEVLAARHSGTMERLRQHYDLEHWAAVGHSFDELTALIAAVRGPATVSVLGGDVHHSYVARAEIPGATAAVHQVTCSPLHQSIKGVMRTLLRVGWWRVLSGPAWLVARAFGVPRPAVRWRALRPPYFGSAVATLAHHGRTASVVIEGTAPGPALSPALYHHLT</sequence>
<comment type="caution">
    <text evidence="3">The sequence shown here is derived from an EMBL/GenBank/DDBJ whole genome shotgun (WGS) entry which is preliminary data.</text>
</comment>
<dbReference type="Pfam" id="PF09423">
    <property type="entry name" value="PhoD"/>
    <property type="match status" value="1"/>
</dbReference>
<protein>
    <submittedName>
        <fullName evidence="3">Alkaline phosphatase</fullName>
    </submittedName>
</protein>
<dbReference type="InterPro" id="IPR056702">
    <property type="entry name" value="DUF7800"/>
</dbReference>
<dbReference type="Gene3D" id="3.60.21.70">
    <property type="entry name" value="PhoD-like phosphatase"/>
    <property type="match status" value="1"/>
</dbReference>